<reference evidence="2" key="1">
    <citation type="submission" date="2020-03" db="EMBL/GenBank/DDBJ databases">
        <title>Studies in the Genomics of Life Span.</title>
        <authorList>
            <person name="Glass D."/>
        </authorList>
    </citation>
    <scope>NUCLEOTIDE SEQUENCE</scope>
    <source>
        <strain evidence="2">LTLLF</strain>
        <tissue evidence="2">Muscle</tissue>
    </source>
</reference>
<keyword evidence="2" id="KW-0418">Kinase</keyword>
<proteinExistence type="predicted"/>
<dbReference type="GO" id="GO:0016301">
    <property type="term" value="F:kinase activity"/>
    <property type="evidence" value="ECO:0007669"/>
    <property type="project" value="UniProtKB-KW"/>
</dbReference>
<protein>
    <submittedName>
        <fullName evidence="2">Sperm motility kinase Z-like protein</fullName>
    </submittedName>
</protein>
<comment type="caution">
    <text evidence="2">The sequence shown here is derived from an EMBL/GenBank/DDBJ whole genome shotgun (WGS) entry which is preliminary data.</text>
</comment>
<organism evidence="2 3">
    <name type="scientific">Microtus ochrogaster</name>
    <name type="common">Prairie vole</name>
    <dbReference type="NCBI Taxonomy" id="79684"/>
    <lineage>
        <taxon>Eukaryota</taxon>
        <taxon>Metazoa</taxon>
        <taxon>Chordata</taxon>
        <taxon>Craniata</taxon>
        <taxon>Vertebrata</taxon>
        <taxon>Euteleostomi</taxon>
        <taxon>Mammalia</taxon>
        <taxon>Eutheria</taxon>
        <taxon>Euarchontoglires</taxon>
        <taxon>Glires</taxon>
        <taxon>Rodentia</taxon>
        <taxon>Myomorpha</taxon>
        <taxon>Muroidea</taxon>
        <taxon>Cricetidae</taxon>
        <taxon>Arvicolinae</taxon>
        <taxon>Microtus</taxon>
    </lineage>
</organism>
<evidence type="ECO:0000256" key="1">
    <source>
        <dbReference type="SAM" id="MobiDB-lite"/>
    </source>
</evidence>
<sequence>MANVIKCATVDIGDNMNSVDSLPGDLSLSESTLDGRPKIFLNMDFSTRKQSLETNMPNDQPQIGSTTSASRPFK</sequence>
<accession>A0A8J6GMH3</accession>
<dbReference type="Proteomes" id="UP000710432">
    <property type="component" value="Unassembled WGS sequence"/>
</dbReference>
<gene>
    <name evidence="2" type="ORF">LTLLF_139910</name>
</gene>
<dbReference type="EMBL" id="JAATJU010021492">
    <property type="protein sequence ID" value="KAH0513582.1"/>
    <property type="molecule type" value="Genomic_DNA"/>
</dbReference>
<feature type="compositionally biased region" description="Polar residues" evidence="1">
    <location>
        <begin position="52"/>
        <end position="74"/>
    </location>
</feature>
<evidence type="ECO:0000313" key="3">
    <source>
        <dbReference type="Proteomes" id="UP000710432"/>
    </source>
</evidence>
<evidence type="ECO:0000313" key="2">
    <source>
        <dbReference type="EMBL" id="KAH0513582.1"/>
    </source>
</evidence>
<dbReference type="AlphaFoldDB" id="A0A8J6GMH3"/>
<name>A0A8J6GMH3_MICOH</name>
<keyword evidence="2" id="KW-0808">Transferase</keyword>
<feature type="region of interest" description="Disordered" evidence="1">
    <location>
        <begin position="50"/>
        <end position="74"/>
    </location>
</feature>